<sequence length="360" mass="40753">MPASSRGSRAVSALLKGSPRICTQCTRQPSLAQLSQRLYSAAATAAESSAPASNVADLPPSDLPPPPAHYATTPQHAPSHYTIKSGLILTRPPLLTRTLHPFETAFFLYQKRLEERLSAPFRKQFYFRRDTPAELDWRLKTKERHGVAGRDIGRYNPRGRLGWNDEVLVGSPWGAEEERVREKILEDAEMRVSEDGEEIPVEDRVKVERPMPRRTKADEEGDVRRLDRALERTLYLVVKSEEGEKGVWRFPEGALSTSENLHEAAARLLVESAGVNMNTWIVGRVPVAHHVVKPVLKDEQTVEKKGEKTFFLKGRIMAGQVDLKGNTKGLTDFQWLTREELQKVLPHDYYRSARLMMADR</sequence>
<comment type="caution">
    <text evidence="10">The sequence shown here is derived from an EMBL/GenBank/DDBJ whole genome shotgun (WGS) entry which is preliminary data.</text>
</comment>
<protein>
    <recommendedName>
        <fullName evidence="7">Large ribosomal subunit protein mL46</fullName>
    </recommendedName>
</protein>
<dbReference type="GO" id="GO:0005743">
    <property type="term" value="C:mitochondrial inner membrane"/>
    <property type="evidence" value="ECO:0007669"/>
    <property type="project" value="UniProtKB-ARBA"/>
</dbReference>
<keyword evidence="11" id="KW-1185">Reference proteome</keyword>
<dbReference type="PANTHER" id="PTHR13124:SF12">
    <property type="entry name" value="LARGE RIBOSOMAL SUBUNIT PROTEIN ML46"/>
    <property type="match status" value="1"/>
</dbReference>
<feature type="domain" description="Large ribosomal subunit protein mL46 N-terminal" evidence="9">
    <location>
        <begin position="81"/>
        <end position="218"/>
    </location>
</feature>
<dbReference type="EMBL" id="QVQW01000087">
    <property type="protein sequence ID" value="RKU40934.1"/>
    <property type="molecule type" value="Genomic_DNA"/>
</dbReference>
<dbReference type="OrthoDB" id="414075at2759"/>
<evidence type="ECO:0000313" key="10">
    <source>
        <dbReference type="EMBL" id="RKU40934.1"/>
    </source>
</evidence>
<evidence type="ECO:0000256" key="6">
    <source>
        <dbReference type="ARBA" id="ARBA00023274"/>
    </source>
</evidence>
<dbReference type="GO" id="GO:0003735">
    <property type="term" value="F:structural constituent of ribosome"/>
    <property type="evidence" value="ECO:0007669"/>
    <property type="project" value="InterPro"/>
</dbReference>
<evidence type="ECO:0000256" key="8">
    <source>
        <dbReference type="SAM" id="MobiDB-lite"/>
    </source>
</evidence>
<dbReference type="PANTHER" id="PTHR13124">
    <property type="entry name" value="39S RIBOSOMAL PROTEIN L46, MITOCHONDRIAL PRECURSOR-RELATED"/>
    <property type="match status" value="1"/>
</dbReference>
<evidence type="ECO:0000256" key="2">
    <source>
        <dbReference type="ARBA" id="ARBA00009070"/>
    </source>
</evidence>
<evidence type="ECO:0000256" key="5">
    <source>
        <dbReference type="ARBA" id="ARBA00023128"/>
    </source>
</evidence>
<evidence type="ECO:0000313" key="11">
    <source>
        <dbReference type="Proteomes" id="UP000275385"/>
    </source>
</evidence>
<keyword evidence="3" id="KW-0809">Transit peptide</keyword>
<dbReference type="Gene3D" id="3.90.79.10">
    <property type="entry name" value="Nucleoside Triphosphate Pyrophosphohydrolase"/>
    <property type="match status" value="1"/>
</dbReference>
<gene>
    <name evidence="10" type="primary">MRPL17</name>
    <name evidence="10" type="ORF">DL546_002741</name>
</gene>
<dbReference type="GO" id="GO:0005762">
    <property type="term" value="C:mitochondrial large ribosomal subunit"/>
    <property type="evidence" value="ECO:0007669"/>
    <property type="project" value="TreeGrafter"/>
</dbReference>
<dbReference type="InterPro" id="IPR040008">
    <property type="entry name" value="Ribosomal_mL46"/>
</dbReference>
<dbReference type="InterPro" id="IPR033650">
    <property type="entry name" value="Ribosomal_mL46_NUDIX"/>
</dbReference>
<reference evidence="10 11" key="1">
    <citation type="submission" date="2018-08" db="EMBL/GenBank/DDBJ databases">
        <title>Draft genome of the lignicolous fungus Coniochaeta pulveracea.</title>
        <authorList>
            <person name="Borstlap C.J."/>
            <person name="De Witt R.N."/>
            <person name="Botha A."/>
            <person name="Volschenk H."/>
        </authorList>
    </citation>
    <scope>NUCLEOTIDE SEQUENCE [LARGE SCALE GENOMIC DNA]</scope>
    <source>
        <strain evidence="10 11">CAB683</strain>
    </source>
</reference>
<dbReference type="Proteomes" id="UP000275385">
    <property type="component" value="Unassembled WGS sequence"/>
</dbReference>
<dbReference type="InterPro" id="IPR015797">
    <property type="entry name" value="NUDIX_hydrolase-like_dom_sf"/>
</dbReference>
<dbReference type="Pfam" id="PF11788">
    <property type="entry name" value="MRP-L46"/>
    <property type="match status" value="1"/>
</dbReference>
<proteinExistence type="inferred from homology"/>
<dbReference type="CDD" id="cd04661">
    <property type="entry name" value="NUDIX_MRP_L46"/>
    <property type="match status" value="1"/>
</dbReference>
<organism evidence="10 11">
    <name type="scientific">Coniochaeta pulveracea</name>
    <dbReference type="NCBI Taxonomy" id="177199"/>
    <lineage>
        <taxon>Eukaryota</taxon>
        <taxon>Fungi</taxon>
        <taxon>Dikarya</taxon>
        <taxon>Ascomycota</taxon>
        <taxon>Pezizomycotina</taxon>
        <taxon>Sordariomycetes</taxon>
        <taxon>Sordariomycetidae</taxon>
        <taxon>Coniochaetales</taxon>
        <taxon>Coniochaetaceae</taxon>
        <taxon>Coniochaeta</taxon>
    </lineage>
</organism>
<dbReference type="FunFam" id="3.90.79.10:FF:000018">
    <property type="entry name" value="39S ribosomal protein L46, mitochondrial"/>
    <property type="match status" value="1"/>
</dbReference>
<keyword evidence="4 10" id="KW-0689">Ribosomal protein</keyword>
<dbReference type="AlphaFoldDB" id="A0A420XZ27"/>
<name>A0A420XZ27_9PEZI</name>
<evidence type="ECO:0000256" key="4">
    <source>
        <dbReference type="ARBA" id="ARBA00022980"/>
    </source>
</evidence>
<evidence type="ECO:0000259" key="9">
    <source>
        <dbReference type="Pfam" id="PF11788"/>
    </source>
</evidence>
<dbReference type="SUPFAM" id="SSF55811">
    <property type="entry name" value="Nudix"/>
    <property type="match status" value="1"/>
</dbReference>
<comment type="similarity">
    <text evidence="2">Belongs to the mitochondrion-specific ribosomal protein mL46 family.</text>
</comment>
<keyword evidence="5" id="KW-0496">Mitochondrion</keyword>
<evidence type="ECO:0000256" key="7">
    <source>
        <dbReference type="ARBA" id="ARBA00035190"/>
    </source>
</evidence>
<evidence type="ECO:0000256" key="3">
    <source>
        <dbReference type="ARBA" id="ARBA00022946"/>
    </source>
</evidence>
<dbReference type="InterPro" id="IPR021757">
    <property type="entry name" value="Ribosomal_mL46_N"/>
</dbReference>
<dbReference type="STRING" id="177199.A0A420XZ27"/>
<feature type="region of interest" description="Disordered" evidence="8">
    <location>
        <begin position="50"/>
        <end position="76"/>
    </location>
</feature>
<comment type="subcellular location">
    <subcellularLocation>
        <location evidence="1">Mitochondrion</location>
    </subcellularLocation>
</comment>
<accession>A0A420XZ27</accession>
<evidence type="ECO:0000256" key="1">
    <source>
        <dbReference type="ARBA" id="ARBA00004173"/>
    </source>
</evidence>
<keyword evidence="6" id="KW-0687">Ribonucleoprotein</keyword>
<feature type="compositionally biased region" description="Low complexity" evidence="8">
    <location>
        <begin position="50"/>
        <end position="60"/>
    </location>
</feature>